<comment type="caution">
    <text evidence="1">The sequence shown here is derived from an EMBL/GenBank/DDBJ whole genome shotgun (WGS) entry which is preliminary data.</text>
</comment>
<evidence type="ECO:0000313" key="1">
    <source>
        <dbReference type="EMBL" id="PSR33729.1"/>
    </source>
</evidence>
<gene>
    <name evidence="1" type="ORF">C7B46_08995</name>
</gene>
<proteinExistence type="predicted"/>
<accession>A0A2T2XGV7</accession>
<dbReference type="AlphaFoldDB" id="A0A2T2XGV7"/>
<dbReference type="InterPro" id="IPR027417">
    <property type="entry name" value="P-loop_NTPase"/>
</dbReference>
<dbReference type="EMBL" id="PXYW01000017">
    <property type="protein sequence ID" value="PSR33729.1"/>
    <property type="molecule type" value="Genomic_DNA"/>
</dbReference>
<name>A0A2T2XGV7_9FIRM</name>
<protein>
    <submittedName>
        <fullName evidence="1">Uncharacterized protein</fullName>
    </submittedName>
</protein>
<dbReference type="Gene3D" id="3.40.50.300">
    <property type="entry name" value="P-loop containing nucleotide triphosphate hydrolases"/>
    <property type="match status" value="1"/>
</dbReference>
<reference evidence="1 2" key="1">
    <citation type="journal article" date="2014" name="BMC Genomics">
        <title>Comparison of environmental and isolate Sulfobacillus genomes reveals diverse carbon, sulfur, nitrogen, and hydrogen metabolisms.</title>
        <authorList>
            <person name="Justice N.B."/>
            <person name="Norman A."/>
            <person name="Brown C.T."/>
            <person name="Singh A."/>
            <person name="Thomas B.C."/>
            <person name="Banfield J.F."/>
        </authorList>
    </citation>
    <scope>NUCLEOTIDE SEQUENCE [LARGE SCALE GENOMIC DNA]</scope>
    <source>
        <strain evidence="1">AMDSBA4</strain>
    </source>
</reference>
<organism evidence="1 2">
    <name type="scientific">Sulfobacillus benefaciens</name>
    <dbReference type="NCBI Taxonomy" id="453960"/>
    <lineage>
        <taxon>Bacteria</taxon>
        <taxon>Bacillati</taxon>
        <taxon>Bacillota</taxon>
        <taxon>Clostridia</taxon>
        <taxon>Eubacteriales</taxon>
        <taxon>Clostridiales Family XVII. Incertae Sedis</taxon>
        <taxon>Sulfobacillus</taxon>
    </lineage>
</organism>
<sequence length="173" mass="19940">MVFHTIWEWLRLCRQDHQWTAVIVDEGQRVLYQPILGSSVVDLASTTRTWNGILYFATNTPDPLWTTPAGAGLWVTTPLKAFLKMERSRAEAAAKALNMPSTVTDGIIRMPEHIMMARFWQDEWVTVRAEVPPKEERPNKRGDSFAGSSLGTFRKTAIRDYSVRIRSTRRYQR</sequence>
<evidence type="ECO:0000313" key="2">
    <source>
        <dbReference type="Proteomes" id="UP000242972"/>
    </source>
</evidence>
<dbReference type="Proteomes" id="UP000242972">
    <property type="component" value="Unassembled WGS sequence"/>
</dbReference>